<evidence type="ECO:0000313" key="1">
    <source>
        <dbReference type="EMBL" id="HCV79699.1"/>
    </source>
</evidence>
<protein>
    <submittedName>
        <fullName evidence="1">Uncharacterized protein</fullName>
    </submittedName>
</protein>
<dbReference type="EMBL" id="DPMF01000025">
    <property type="protein sequence ID" value="HCV79699.1"/>
    <property type="molecule type" value="Genomic_DNA"/>
</dbReference>
<dbReference type="AlphaFoldDB" id="A0A3D5IUY0"/>
<proteinExistence type="predicted"/>
<sequence length="110" mass="12326">MHYTLDSEEHVKACLTEQYPHYQVTSKPVIFAGQDLHKLQQENNQYFFGVLTVSEAVIAELTYNGQPVITIESGSQAIIDFTQAVFKDSSGSEIDPKGLFRGFQITLQTP</sequence>
<dbReference type="RefSeq" id="WP_013072099.1">
    <property type="nucleotide sequence ID" value="NZ_DEPI01000169.1"/>
</dbReference>
<organism evidence="1 2">
    <name type="scientific">Zunongwangia profunda</name>
    <dbReference type="NCBI Taxonomy" id="398743"/>
    <lineage>
        <taxon>Bacteria</taxon>
        <taxon>Pseudomonadati</taxon>
        <taxon>Bacteroidota</taxon>
        <taxon>Flavobacteriia</taxon>
        <taxon>Flavobacteriales</taxon>
        <taxon>Flavobacteriaceae</taxon>
        <taxon>Zunongwangia</taxon>
    </lineage>
</organism>
<accession>A0A3D5IUY0</accession>
<name>A0A3D5IUY0_9FLAO</name>
<dbReference type="Proteomes" id="UP000264330">
    <property type="component" value="Unassembled WGS sequence"/>
</dbReference>
<gene>
    <name evidence="1" type="ORF">DGQ38_01455</name>
</gene>
<evidence type="ECO:0000313" key="2">
    <source>
        <dbReference type="Proteomes" id="UP000264330"/>
    </source>
</evidence>
<comment type="caution">
    <text evidence="1">The sequence shown here is derived from an EMBL/GenBank/DDBJ whole genome shotgun (WGS) entry which is preliminary data.</text>
</comment>
<reference evidence="1 2" key="1">
    <citation type="journal article" date="2018" name="Nat. Biotechnol.">
        <title>A standardized bacterial taxonomy based on genome phylogeny substantially revises the tree of life.</title>
        <authorList>
            <person name="Parks D.H."/>
            <person name="Chuvochina M."/>
            <person name="Waite D.W."/>
            <person name="Rinke C."/>
            <person name="Skarshewski A."/>
            <person name="Chaumeil P.A."/>
            <person name="Hugenholtz P."/>
        </authorList>
    </citation>
    <scope>NUCLEOTIDE SEQUENCE [LARGE SCALE GENOMIC DNA]</scope>
    <source>
        <strain evidence="1">UBA9359</strain>
    </source>
</reference>